<dbReference type="EMBL" id="JARJLG010000099">
    <property type="protein sequence ID" value="KAJ7746126.1"/>
    <property type="molecule type" value="Genomic_DNA"/>
</dbReference>
<dbReference type="InterPro" id="IPR035979">
    <property type="entry name" value="RBD_domain_sf"/>
</dbReference>
<accession>A0AAD7IPN8</accession>
<protein>
    <recommendedName>
        <fullName evidence="3">RRM domain-containing protein</fullName>
    </recommendedName>
</protein>
<dbReference type="Gene3D" id="3.30.70.330">
    <property type="match status" value="1"/>
</dbReference>
<feature type="region of interest" description="Disordered" evidence="2">
    <location>
        <begin position="1"/>
        <end position="65"/>
    </location>
</feature>
<evidence type="ECO:0000313" key="5">
    <source>
        <dbReference type="Proteomes" id="UP001215280"/>
    </source>
</evidence>
<dbReference type="InterPro" id="IPR012677">
    <property type="entry name" value="Nucleotide-bd_a/b_plait_sf"/>
</dbReference>
<dbReference type="SUPFAM" id="SSF54928">
    <property type="entry name" value="RNA-binding domain, RBD"/>
    <property type="match status" value="1"/>
</dbReference>
<dbReference type="Pfam" id="PF00076">
    <property type="entry name" value="RRM_1"/>
    <property type="match status" value="1"/>
</dbReference>
<feature type="domain" description="RRM" evidence="3">
    <location>
        <begin position="95"/>
        <end position="165"/>
    </location>
</feature>
<proteinExistence type="predicted"/>
<dbReference type="SMART" id="SM00360">
    <property type="entry name" value="RRM"/>
    <property type="match status" value="1"/>
</dbReference>
<keyword evidence="1" id="KW-0694">RNA-binding</keyword>
<reference evidence="4" key="1">
    <citation type="submission" date="2023-03" db="EMBL/GenBank/DDBJ databases">
        <title>Massive genome expansion in bonnet fungi (Mycena s.s.) driven by repeated elements and novel gene families across ecological guilds.</title>
        <authorList>
            <consortium name="Lawrence Berkeley National Laboratory"/>
            <person name="Harder C.B."/>
            <person name="Miyauchi S."/>
            <person name="Viragh M."/>
            <person name="Kuo A."/>
            <person name="Thoen E."/>
            <person name="Andreopoulos B."/>
            <person name="Lu D."/>
            <person name="Skrede I."/>
            <person name="Drula E."/>
            <person name="Henrissat B."/>
            <person name="Morin E."/>
            <person name="Kohler A."/>
            <person name="Barry K."/>
            <person name="LaButti K."/>
            <person name="Morin E."/>
            <person name="Salamov A."/>
            <person name="Lipzen A."/>
            <person name="Mereny Z."/>
            <person name="Hegedus B."/>
            <person name="Baldrian P."/>
            <person name="Stursova M."/>
            <person name="Weitz H."/>
            <person name="Taylor A."/>
            <person name="Grigoriev I.V."/>
            <person name="Nagy L.G."/>
            <person name="Martin F."/>
            <person name="Kauserud H."/>
        </authorList>
    </citation>
    <scope>NUCLEOTIDE SEQUENCE</scope>
    <source>
        <strain evidence="4">CBHHK188m</strain>
    </source>
</reference>
<dbReference type="InterPro" id="IPR000504">
    <property type="entry name" value="RRM_dom"/>
</dbReference>
<name>A0AAD7IPN8_9AGAR</name>
<dbReference type="CDD" id="cd00590">
    <property type="entry name" value="RRM_SF"/>
    <property type="match status" value="1"/>
</dbReference>
<feature type="compositionally biased region" description="Basic residues" evidence="2">
    <location>
        <begin position="1"/>
        <end position="21"/>
    </location>
</feature>
<comment type="caution">
    <text evidence="4">The sequence shown here is derived from an EMBL/GenBank/DDBJ whole genome shotgun (WGS) entry which is preliminary data.</text>
</comment>
<evidence type="ECO:0000313" key="4">
    <source>
        <dbReference type="EMBL" id="KAJ7746126.1"/>
    </source>
</evidence>
<evidence type="ECO:0000256" key="2">
    <source>
        <dbReference type="SAM" id="MobiDB-lite"/>
    </source>
</evidence>
<dbReference type="AlphaFoldDB" id="A0AAD7IPN8"/>
<sequence length="250" mass="27188">MTIVRARKKQTQRTPKPKKPNVFRAPSPSPTPSPAPSVRNPTKAAKEPVPTTKPAAKGKGLKKHPSLVEAATAAQKKKMALARANLAKGRFPMGPWVHIGNLDPEVTEQELTDHFAEAGEAQSVKIRYSPGRAPQAAGYTYAIIVFKNRLDAGAALALNGSRVMGSDYCMVVEPELHELPEVRSLGTPRKPTKGKRLFPRAVQTASGVTQPTALEKTEVWSARPDVVRSVRRATGKRHFVDEVSFTFTVS</sequence>
<evidence type="ECO:0000256" key="1">
    <source>
        <dbReference type="PROSITE-ProRule" id="PRU00176"/>
    </source>
</evidence>
<keyword evidence="5" id="KW-1185">Reference proteome</keyword>
<dbReference type="GO" id="GO:0003723">
    <property type="term" value="F:RNA binding"/>
    <property type="evidence" value="ECO:0007669"/>
    <property type="project" value="UniProtKB-UniRule"/>
</dbReference>
<dbReference type="Proteomes" id="UP001215280">
    <property type="component" value="Unassembled WGS sequence"/>
</dbReference>
<gene>
    <name evidence="4" type="ORF">DFH07DRAFT_1063032</name>
</gene>
<dbReference type="PROSITE" id="PS50102">
    <property type="entry name" value="RRM"/>
    <property type="match status" value="1"/>
</dbReference>
<evidence type="ECO:0000259" key="3">
    <source>
        <dbReference type="PROSITE" id="PS50102"/>
    </source>
</evidence>
<organism evidence="4 5">
    <name type="scientific">Mycena maculata</name>
    <dbReference type="NCBI Taxonomy" id="230809"/>
    <lineage>
        <taxon>Eukaryota</taxon>
        <taxon>Fungi</taxon>
        <taxon>Dikarya</taxon>
        <taxon>Basidiomycota</taxon>
        <taxon>Agaricomycotina</taxon>
        <taxon>Agaricomycetes</taxon>
        <taxon>Agaricomycetidae</taxon>
        <taxon>Agaricales</taxon>
        <taxon>Marasmiineae</taxon>
        <taxon>Mycenaceae</taxon>
        <taxon>Mycena</taxon>
    </lineage>
</organism>